<feature type="compositionally biased region" description="Basic and acidic residues" evidence="11">
    <location>
        <begin position="540"/>
        <end position="553"/>
    </location>
</feature>
<dbReference type="STRING" id="70415.A0A5S6QGF1"/>
<dbReference type="InterPro" id="IPR055410">
    <property type="entry name" value="Beta-prop_CAF1B_HIR1"/>
</dbReference>
<feature type="repeat" description="WD" evidence="9">
    <location>
        <begin position="165"/>
        <end position="206"/>
    </location>
</feature>
<dbReference type="GO" id="GO:0000417">
    <property type="term" value="C:HIR complex"/>
    <property type="evidence" value="ECO:0007669"/>
    <property type="project" value="TreeGrafter"/>
</dbReference>
<name>A0A5S6QGF1_TRIMR</name>
<dbReference type="Pfam" id="PF24105">
    <property type="entry name" value="Beta-prop_CAF1B_HIR1"/>
    <property type="match status" value="1"/>
</dbReference>
<dbReference type="InterPro" id="IPR031120">
    <property type="entry name" value="HIR1-like"/>
</dbReference>
<evidence type="ECO:0000256" key="7">
    <source>
        <dbReference type="ARBA" id="ARBA00023163"/>
    </source>
</evidence>
<dbReference type="InterPro" id="IPR015943">
    <property type="entry name" value="WD40/YVTN_repeat-like_dom_sf"/>
</dbReference>
<evidence type="ECO:0000256" key="5">
    <source>
        <dbReference type="ARBA" id="ARBA00022853"/>
    </source>
</evidence>
<evidence type="ECO:0000256" key="10">
    <source>
        <dbReference type="RuleBase" id="RU364014"/>
    </source>
</evidence>
<accession>A0A5S6QGF1</accession>
<evidence type="ECO:0000313" key="14">
    <source>
        <dbReference type="Proteomes" id="UP000046395"/>
    </source>
</evidence>
<evidence type="ECO:0000259" key="12">
    <source>
        <dbReference type="Pfam" id="PF07569"/>
    </source>
</evidence>
<feature type="repeat" description="WD" evidence="9">
    <location>
        <begin position="122"/>
        <end position="154"/>
    </location>
</feature>
<keyword evidence="6 10" id="KW-0805">Transcription regulation</keyword>
<keyword evidence="4 10" id="KW-0677">Repeat</keyword>
<evidence type="ECO:0000256" key="11">
    <source>
        <dbReference type="SAM" id="MobiDB-lite"/>
    </source>
</evidence>
<evidence type="ECO:0000256" key="6">
    <source>
        <dbReference type="ARBA" id="ARBA00023015"/>
    </source>
</evidence>
<keyword evidence="10" id="KW-0678">Repressor</keyword>
<reference evidence="15" key="1">
    <citation type="submission" date="2019-12" db="UniProtKB">
        <authorList>
            <consortium name="WormBaseParasite"/>
        </authorList>
    </citation>
    <scope>IDENTIFICATION</scope>
</reference>
<keyword evidence="14" id="KW-1185">Reference proteome</keyword>
<keyword evidence="3 9" id="KW-0853">WD repeat</keyword>
<sequence length="1015" mass="111703">MHLIKPYAVNHDGSPVYSISVDPSGAKFATSGSSKTSTGLVMIWDLQAALLEGTPNERRPLLLCRMEAHSACVNCVRWSSRPHVFATGGSDSLVMVWAFAGNCPSSSGFEVPPEYWKCTATMAGHTADVLDVDWSPGDRYLASCSVDNSIIVWNARKFPERITTLNGHGSIVKGVRFDPIGKYLASQSEDKTLRIWSTSEWTLLETIKKPFEKAAPSTHMLRLDWSPDGLHLASAHAMNNGGPVSKLIERNEWTYERDFVGHRKAVTCTRWSPAFYRINGKTNEAMVNCLCATGSKDRTLCVWSMSRSRPLVVLMNVFAGSIMDMSWTANGTMLLLSSCDGNIACCEFTPEETGTVLSSAEKVEYLKKIYGCINFSNLGFDRDDSDATSVSSLIIENPQFLAIHRAALLEKKREGESKDSASSSMAVLPTVPVQERQVETRTSTGKRRIVLTHAAFVEPPPKTAPNAQNLSAPSSVAVNSAGSEVSTDSFGQTISKAVASKAEASTVLSTENNDGISPPRHAQSNRLKPSPSDLAYSNSVKEKEQAHFGREQNRSVAKKVMHSQATSSDKRRAARRPFGKSDHERARVLTLPSESDSEIETDTITAKRVSSIVPKHSAEVLSPLKKAASLTQILAKIDERHGEYTVSMENHVSVGRNVSFSQLLCSSGGSCLWKFSYNCKATAIRVSNHIVAVLFEGNLISVLSISKGRALSPMFSVSDNVNYIDCRNSCLFVVLVSGELFVWSFEKEMLKICHTAALPLLRESKVSIENVKLTDDGKPLVSFSDGKSFLFDSAIDAWLLIVDSSSSFFKLAAVRNLVNTSQRLGVSGPLCELTKDDGVPAFVTSHADMLGALTENFFEMQMQAALALRSKDEYKYWLMQYVKNLVDDGNTLKLRCVLQFLDDESTDENVASWPKRQLLNDLLPLLCVNPKMEPLYVEYCGSAMEIANDDLAISVANSIVDHWFPPRIFVQVRTMYSPLFVLQKPIDIGPNPKRGIAHQQEKSKRLRPSHISQAG</sequence>
<dbReference type="CDD" id="cd00200">
    <property type="entry name" value="WD40"/>
    <property type="match status" value="1"/>
</dbReference>
<dbReference type="GO" id="GO:0006338">
    <property type="term" value="P:chromatin remodeling"/>
    <property type="evidence" value="ECO:0007669"/>
    <property type="project" value="InterPro"/>
</dbReference>
<dbReference type="GO" id="GO:0031491">
    <property type="term" value="F:nucleosome binding"/>
    <property type="evidence" value="ECO:0007669"/>
    <property type="project" value="TreeGrafter"/>
</dbReference>
<feature type="repeat" description="WD" evidence="9">
    <location>
        <begin position="66"/>
        <end position="97"/>
    </location>
</feature>
<dbReference type="SUPFAM" id="SSF50978">
    <property type="entry name" value="WD40 repeat-like"/>
    <property type="match status" value="2"/>
</dbReference>
<keyword evidence="5 10" id="KW-0156">Chromatin regulator</keyword>
<feature type="region of interest" description="Disordered" evidence="11">
    <location>
        <begin position="991"/>
        <end position="1015"/>
    </location>
</feature>
<protein>
    <recommendedName>
        <fullName evidence="10">Protein HIRA</fullName>
    </recommendedName>
</protein>
<dbReference type="PANTHER" id="PTHR13831:SF0">
    <property type="entry name" value="PROTEIN HIRA"/>
    <property type="match status" value="1"/>
</dbReference>
<dbReference type="Gene3D" id="2.130.10.10">
    <property type="entry name" value="YVTN repeat-like/Quinoprotein amine dehydrogenase"/>
    <property type="match status" value="2"/>
</dbReference>
<evidence type="ECO:0000256" key="2">
    <source>
        <dbReference type="ARBA" id="ARBA00007306"/>
    </source>
</evidence>
<evidence type="ECO:0000256" key="8">
    <source>
        <dbReference type="ARBA" id="ARBA00023242"/>
    </source>
</evidence>
<dbReference type="InterPro" id="IPR011494">
    <property type="entry name" value="HIRA-like_C"/>
</dbReference>
<dbReference type="PANTHER" id="PTHR13831">
    <property type="entry name" value="MEMBER OF THE HIR1 FAMILY OF WD-REPEAT PROTEINS"/>
    <property type="match status" value="1"/>
</dbReference>
<dbReference type="PROSITE" id="PS50294">
    <property type="entry name" value="WD_REPEATS_REGION"/>
    <property type="match status" value="3"/>
</dbReference>
<feature type="region of interest" description="Disordered" evidence="11">
    <location>
        <begin position="505"/>
        <end position="585"/>
    </location>
</feature>
<keyword evidence="7 10" id="KW-0804">Transcription</keyword>
<dbReference type="WBParaSite" id="TMUE_2000006481.1">
    <property type="protein sequence ID" value="TMUE_2000006481.1"/>
    <property type="gene ID" value="WBGene00291842"/>
</dbReference>
<dbReference type="AlphaFoldDB" id="A0A5S6QGF1"/>
<evidence type="ECO:0000256" key="4">
    <source>
        <dbReference type="ARBA" id="ARBA00022737"/>
    </source>
</evidence>
<dbReference type="SMART" id="SM00320">
    <property type="entry name" value="WD40"/>
    <property type="match status" value="6"/>
</dbReference>
<dbReference type="GO" id="GO:0006355">
    <property type="term" value="P:regulation of DNA-templated transcription"/>
    <property type="evidence" value="ECO:0007669"/>
    <property type="project" value="InterPro"/>
</dbReference>
<proteinExistence type="inferred from homology"/>
<dbReference type="Proteomes" id="UP000046395">
    <property type="component" value="Unassembled WGS sequence"/>
</dbReference>
<evidence type="ECO:0000256" key="3">
    <source>
        <dbReference type="ARBA" id="ARBA00022574"/>
    </source>
</evidence>
<evidence type="ECO:0000256" key="9">
    <source>
        <dbReference type="PROSITE-ProRule" id="PRU00221"/>
    </source>
</evidence>
<dbReference type="InterPro" id="IPR036322">
    <property type="entry name" value="WD40_repeat_dom_sf"/>
</dbReference>
<dbReference type="Pfam" id="PF07569">
    <property type="entry name" value="Hira"/>
    <property type="match status" value="1"/>
</dbReference>
<feature type="domain" description="CAF1B/HIR1 beta-propeller" evidence="13">
    <location>
        <begin position="2"/>
        <end position="352"/>
    </location>
</feature>
<dbReference type="InterPro" id="IPR001680">
    <property type="entry name" value="WD40_rpt"/>
</dbReference>
<keyword evidence="8 10" id="KW-0539">Nucleus</keyword>
<comment type="subcellular location">
    <subcellularLocation>
        <location evidence="1 10">Nucleus</location>
    </subcellularLocation>
</comment>
<feature type="domain" description="Protein HIRA-like C-terminal" evidence="12">
    <location>
        <begin position="708"/>
        <end position="899"/>
    </location>
</feature>
<evidence type="ECO:0000256" key="1">
    <source>
        <dbReference type="ARBA" id="ARBA00004123"/>
    </source>
</evidence>
<comment type="similarity">
    <text evidence="2 10">Belongs to the WD repeat HIR1 family.</text>
</comment>
<dbReference type="PROSITE" id="PS50082">
    <property type="entry name" value="WD_REPEATS_2"/>
    <property type="match status" value="3"/>
</dbReference>
<dbReference type="GO" id="GO:0006351">
    <property type="term" value="P:DNA-templated transcription"/>
    <property type="evidence" value="ECO:0007669"/>
    <property type="project" value="InterPro"/>
</dbReference>
<evidence type="ECO:0000259" key="13">
    <source>
        <dbReference type="Pfam" id="PF24105"/>
    </source>
</evidence>
<comment type="function">
    <text evidence="10">Required for replication-independent chromatin assembly and for the periodic repression of histone gene transcription during the cell cycle.</text>
</comment>
<organism evidence="14 15">
    <name type="scientific">Trichuris muris</name>
    <name type="common">Mouse whipworm</name>
    <dbReference type="NCBI Taxonomy" id="70415"/>
    <lineage>
        <taxon>Eukaryota</taxon>
        <taxon>Metazoa</taxon>
        <taxon>Ecdysozoa</taxon>
        <taxon>Nematoda</taxon>
        <taxon>Enoplea</taxon>
        <taxon>Dorylaimia</taxon>
        <taxon>Trichinellida</taxon>
        <taxon>Trichuridae</taxon>
        <taxon>Trichuris</taxon>
    </lineage>
</organism>
<dbReference type="GO" id="GO:0005634">
    <property type="term" value="C:nucleus"/>
    <property type="evidence" value="ECO:0007669"/>
    <property type="project" value="UniProtKB-SubCell"/>
</dbReference>
<feature type="compositionally biased region" description="Polar residues" evidence="11">
    <location>
        <begin position="506"/>
        <end position="515"/>
    </location>
</feature>
<dbReference type="GO" id="GO:0000785">
    <property type="term" value="C:chromatin"/>
    <property type="evidence" value="ECO:0007669"/>
    <property type="project" value="TreeGrafter"/>
</dbReference>
<evidence type="ECO:0000313" key="15">
    <source>
        <dbReference type="WBParaSite" id="TMUE_2000006481.1"/>
    </source>
</evidence>